<protein>
    <recommendedName>
        <fullName evidence="3">Virion structural protein</fullName>
    </recommendedName>
</protein>
<sequence>MAYVNGSAATFADLKTAIENAAVAAGWTLTSGILSKNGCFFQLIADSSGGYVQLRLHGGTGQSGSTLTGQPASSIGVKMASCAEQVMSFPITYEIHSFTSPDEIYCVINYNSDFYQAVAFGISDIPGIGGTGAWFTGNLRSDVSLTGTGSTSSATRVHMSAGKDSCGSSPYSGMCCPFWFAQSNAGSNFTSYVHTGLDSVAWRVEGSVTAGSGLGGISYAAALLTALPNLSNQATVLVPVKAIAYRLDGGRTIVANPKNVRYMRLDNVVPGEIVSFGADQWKCYPMLRKDSTVRNGQNWTNGQAHTGTWGYAIKYTGS</sequence>
<reference evidence="1" key="1">
    <citation type="journal article" date="2021" name="Microbiol. Resour. Announc.">
        <title>Complete Genome Sequences of Bacteriophages Kaya, Guyu, Kopi, and TehO, Which Target Clinical Strains of Pseudomonas aeruginosa.</title>
        <authorList>
            <person name="Loh B."/>
            <person name="Wang X."/>
            <person name="Hua X."/>
            <person name="Luo J."/>
            <person name="Wen T."/>
            <person name="Zhang L."/>
            <person name="Ma L."/>
            <person name="Manohar P."/>
            <person name="Nachimuthu R."/>
            <person name="Grainge I."/>
            <person name="Yu Y."/>
            <person name="Leptihn S."/>
        </authorList>
    </citation>
    <scope>NUCLEOTIDE SEQUENCE</scope>
</reference>
<evidence type="ECO:0008006" key="3">
    <source>
        <dbReference type="Google" id="ProtNLM"/>
    </source>
</evidence>
<keyword evidence="2" id="KW-1185">Reference proteome</keyword>
<evidence type="ECO:0000313" key="1">
    <source>
        <dbReference type="EMBL" id="UAG58602.1"/>
    </source>
</evidence>
<evidence type="ECO:0000313" key="2">
    <source>
        <dbReference type="Proteomes" id="UP000828823"/>
    </source>
</evidence>
<dbReference type="Proteomes" id="UP000828823">
    <property type="component" value="Segment"/>
</dbReference>
<organism evidence="1 2">
    <name type="scientific">Pseudomonas phage Guyu</name>
    <dbReference type="NCBI Taxonomy" id="2872676"/>
    <lineage>
        <taxon>Viruses</taxon>
        <taxon>Duplodnaviria</taxon>
        <taxon>Heunggongvirae</taxon>
        <taxon>Uroviricota</taxon>
        <taxon>Caudoviricetes</taxon>
        <taxon>Jondennisvirinae</taxon>
        <taxon>Septimatrevirus</taxon>
        <taxon>Septimatrevirus guyu</taxon>
    </lineage>
</organism>
<proteinExistence type="predicted"/>
<name>A0AAE8X8E1_9CAUD</name>
<accession>A0AAE8X8E1</accession>
<gene>
    <name evidence="1" type="ORF">Guyu_007</name>
</gene>
<dbReference type="EMBL" id="MZ927746">
    <property type="protein sequence ID" value="UAG58602.1"/>
    <property type="molecule type" value="Genomic_DNA"/>
</dbReference>